<dbReference type="Gene3D" id="1.10.340.70">
    <property type="match status" value="2"/>
</dbReference>
<dbReference type="Pfam" id="PF00665">
    <property type="entry name" value="rve"/>
    <property type="match status" value="2"/>
</dbReference>
<evidence type="ECO:0000256" key="5">
    <source>
        <dbReference type="ARBA" id="ARBA00022759"/>
    </source>
</evidence>
<dbReference type="CDD" id="cd01647">
    <property type="entry name" value="RT_LTR"/>
    <property type="match status" value="2"/>
</dbReference>
<name>A0AAV1LR61_9NEOP</name>
<dbReference type="InterPro" id="IPR050951">
    <property type="entry name" value="Retrovirus_Pol_polyprotein"/>
</dbReference>
<dbReference type="SUPFAM" id="SSF56672">
    <property type="entry name" value="DNA/RNA polymerases"/>
    <property type="match status" value="2"/>
</dbReference>
<accession>A0AAV1LR61</accession>
<dbReference type="PROSITE" id="PS50878">
    <property type="entry name" value="RT_POL"/>
    <property type="match status" value="2"/>
</dbReference>
<protein>
    <recommendedName>
        <fullName evidence="1">RNA-directed DNA polymerase</fullName>
        <ecNumber evidence="1">2.7.7.49</ecNumber>
    </recommendedName>
</protein>
<dbReference type="InterPro" id="IPR012337">
    <property type="entry name" value="RNaseH-like_sf"/>
</dbReference>
<evidence type="ECO:0000259" key="8">
    <source>
        <dbReference type="PROSITE" id="PS50878"/>
    </source>
</evidence>
<dbReference type="GO" id="GO:0003676">
    <property type="term" value="F:nucleic acid binding"/>
    <property type="evidence" value="ECO:0007669"/>
    <property type="project" value="InterPro"/>
</dbReference>
<dbReference type="Pfam" id="PF00078">
    <property type="entry name" value="RVT_1"/>
    <property type="match status" value="2"/>
</dbReference>
<evidence type="ECO:0000256" key="3">
    <source>
        <dbReference type="ARBA" id="ARBA00022695"/>
    </source>
</evidence>
<dbReference type="EC" id="2.7.7.49" evidence="1"/>
<dbReference type="FunFam" id="3.30.420.10:FF:000032">
    <property type="entry name" value="Retrovirus-related Pol polyprotein from transposon 297-like Protein"/>
    <property type="match status" value="2"/>
</dbReference>
<keyword evidence="3" id="KW-0548">Nucleotidyltransferase</keyword>
<dbReference type="Gene3D" id="3.10.20.370">
    <property type="match status" value="2"/>
</dbReference>
<dbReference type="GO" id="GO:0004519">
    <property type="term" value="F:endonuclease activity"/>
    <property type="evidence" value="ECO:0007669"/>
    <property type="project" value="UniProtKB-KW"/>
</dbReference>
<sequence>MVAETEKPPIQLDIFNSFHGANYITTIDLNNAYFQIPINKDGRKYTGFTFNGKSYVYNVLPQGLKTSVGSFSRAMNLILGPEVQEFCVNYLDDLAIITTGTLDKHLEHIDIVLSKWNKAGLTCNLQKCEFICKEIRMLGFIISTEGIKTDPDKIRAIQEFPAPKKIKQLRAFLGLCNFYRRFIPNYSESIIPLCELLKKGRKFQWSGKEQKAFDFIKQQFINTIQLHHPDFNKTYYLQTDCSGVGMAGVLYQIDDNNEMRILGYHSKALKGPELNWSVTEQEFYAVISCLKKFETYLRGSKVIILTDHKALLFINNMKLFNGRVTRWILYIEQFNYEVQHISGRRNIVADVLSRYPPDGDLIQEDKNNSLEIAYTESEPNIELIEKLKSLTVYQLQDSESLAIIEKLKTLNTSIIKQNNKFKRYSLKNDVLYYKTNLQEVIYLPKALRQDIINQVHVEMGHQGPYKVIKYVRDRFFWKGLTKDIKNQLRACHLCQLSKKSNITYVGPCKSIITENIGDIVMADLYGPLVSGTFGYTFIFVIQDSFSKFIKLYPLKQSTAKSVVTKVKHFVEIIKPKAIMTDNGKQFVSNHWKQSMSELNIKPIYTTVRNPRPNTTERVNKELSRLFRTLCHTNHKDWALILPKLEELYNNSYHNSTGFTPCEILYGESNEMSFDKVISKSKDKHNVEQIRQQVRKNLKEASRIRNTKFDKRNRLIKYNIGDLVKISRYSRSDADNKVMKTEKPPIQLDIFNSFHGANYITTIDLNNAYFQIPINKDGRKYTGFTFNGKSYVYNVLPQGLKTSVGSFSRAMNLILGPEVQEFCVNYLDDLAIITTGTLDKHLEHIDIVLSKWNKAGLTCNLQKCEFICKEIRMLGFIISTEGIKTDPDKIRAIQEFPAPKKIKQLRAFLGLCNFYRRFIPNYSESIIPLCELLKKGRKFQWSGKEQKAFDFIKQQFINTIQLHHPDFNKTYYLQTDCSGVGMAGVLYQIDDNNEMRILGYHSKALKGPELNWSVTEQEFYAVISCLKKFETYLRGSKVIILTDHKALLFINNMKLFNGRVTRWILYIEQFNYEVQHISGRRNIVADVLSRYPPDGDLIQEDKNNSLEIAYTESEPNIELIEKLKSLTVYQLQDSESLAIIEKLKTLNTSIIKQNNKFKRYSLKNDVLYYKTNLQEVIYLPKALRQDIINQVHVEMGHQGPYKVIKYVRDRFFWKGLTKDIKNQLRACHLCQLSKKSNITYVGPCKSIITENIGDIVMADLYGPLVSGTFGYTFIFVIQDSFSKFIKLYPLKQSTAKSVVTKVKHFVEIIKPKAIMTDNGKQFVSNHWKQSMSELNIKPIYTTVRNPRPNTTERVNKELSRLFRTLCHTNHKDWALILPKLEELYNNSYHNSTGFTPCEILYGESNEMSFDKVISKSKDKHNVEQIRQQVRKNLKEASRIRNTKFDKRNRLIKYNIGDLVKISRYSRSDADNKVMSKFNLAYEGPYVIAAVPFDNVYTLANPETNEIRGIFNAIHLLKYFK</sequence>
<dbReference type="PANTHER" id="PTHR37984">
    <property type="entry name" value="PROTEIN CBG26694"/>
    <property type="match status" value="1"/>
</dbReference>
<dbReference type="PANTHER" id="PTHR37984:SF5">
    <property type="entry name" value="PROTEIN NYNRIN-LIKE"/>
    <property type="match status" value="1"/>
</dbReference>
<dbReference type="Pfam" id="PF17917">
    <property type="entry name" value="RT_RNaseH"/>
    <property type="match status" value="2"/>
</dbReference>
<dbReference type="EMBL" id="CAVLGL010000093">
    <property type="protein sequence ID" value="CAK1596629.1"/>
    <property type="molecule type" value="Genomic_DNA"/>
</dbReference>
<dbReference type="InterPro" id="IPR000477">
    <property type="entry name" value="RT_dom"/>
</dbReference>
<reference evidence="10 11" key="1">
    <citation type="submission" date="2023-11" db="EMBL/GenBank/DDBJ databases">
        <authorList>
            <person name="Hedman E."/>
            <person name="Englund M."/>
            <person name="Stromberg M."/>
            <person name="Nyberg Akerstrom W."/>
            <person name="Nylinder S."/>
            <person name="Jareborg N."/>
            <person name="Kallberg Y."/>
            <person name="Kronander E."/>
        </authorList>
    </citation>
    <scope>NUCLEOTIDE SEQUENCE [LARGE SCALE GENOMIC DNA]</scope>
</reference>
<dbReference type="InterPro" id="IPR043502">
    <property type="entry name" value="DNA/RNA_pol_sf"/>
</dbReference>
<evidence type="ECO:0000313" key="10">
    <source>
        <dbReference type="EMBL" id="CAK1596629.1"/>
    </source>
</evidence>
<evidence type="ECO:0000256" key="7">
    <source>
        <dbReference type="ARBA" id="ARBA00022918"/>
    </source>
</evidence>
<dbReference type="Gene3D" id="3.10.10.10">
    <property type="entry name" value="HIV Type 1 Reverse Transcriptase, subunit A, domain 1"/>
    <property type="match status" value="2"/>
</dbReference>
<dbReference type="InterPro" id="IPR043128">
    <property type="entry name" value="Rev_trsase/Diguanyl_cyclase"/>
</dbReference>
<dbReference type="CDD" id="cd09274">
    <property type="entry name" value="RNase_HI_RT_Ty3"/>
    <property type="match status" value="2"/>
</dbReference>
<dbReference type="GO" id="GO:0015074">
    <property type="term" value="P:DNA integration"/>
    <property type="evidence" value="ECO:0007669"/>
    <property type="project" value="InterPro"/>
</dbReference>
<proteinExistence type="predicted"/>
<dbReference type="InterPro" id="IPR001584">
    <property type="entry name" value="Integrase_cat-core"/>
</dbReference>
<keyword evidence="6" id="KW-0378">Hydrolase</keyword>
<dbReference type="Gene3D" id="3.30.420.10">
    <property type="entry name" value="Ribonuclease H-like superfamily/Ribonuclease H"/>
    <property type="match status" value="2"/>
</dbReference>
<feature type="domain" description="Integrase catalytic" evidence="9">
    <location>
        <begin position="503"/>
        <end position="668"/>
    </location>
</feature>
<keyword evidence="11" id="KW-1185">Reference proteome</keyword>
<dbReference type="GO" id="GO:0042575">
    <property type="term" value="C:DNA polymerase complex"/>
    <property type="evidence" value="ECO:0007669"/>
    <property type="project" value="UniProtKB-ARBA"/>
</dbReference>
<feature type="domain" description="Reverse transcriptase" evidence="8">
    <location>
        <begin position="1"/>
        <end position="142"/>
    </location>
</feature>
<keyword evidence="5" id="KW-0255">Endonuclease</keyword>
<dbReference type="SUPFAM" id="SSF53098">
    <property type="entry name" value="Ribonuclease H-like"/>
    <property type="match status" value="2"/>
</dbReference>
<keyword evidence="2" id="KW-0808">Transferase</keyword>
<keyword evidence="4" id="KW-0540">Nuclease</keyword>
<dbReference type="FunFam" id="1.10.340.70:FF:000001">
    <property type="entry name" value="Retrovirus-related Pol polyprotein from transposon gypsy-like Protein"/>
    <property type="match status" value="2"/>
</dbReference>
<evidence type="ECO:0000256" key="4">
    <source>
        <dbReference type="ARBA" id="ARBA00022722"/>
    </source>
</evidence>
<dbReference type="PROSITE" id="PS50994">
    <property type="entry name" value="INTEGRASE"/>
    <property type="match status" value="2"/>
</dbReference>
<comment type="caution">
    <text evidence="10">The sequence shown here is derived from an EMBL/GenBank/DDBJ whole genome shotgun (WGS) entry which is preliminary data.</text>
</comment>
<organism evidence="10 11">
    <name type="scientific">Parnassius mnemosyne</name>
    <name type="common">clouded apollo</name>
    <dbReference type="NCBI Taxonomy" id="213953"/>
    <lineage>
        <taxon>Eukaryota</taxon>
        <taxon>Metazoa</taxon>
        <taxon>Ecdysozoa</taxon>
        <taxon>Arthropoda</taxon>
        <taxon>Hexapoda</taxon>
        <taxon>Insecta</taxon>
        <taxon>Pterygota</taxon>
        <taxon>Neoptera</taxon>
        <taxon>Endopterygota</taxon>
        <taxon>Lepidoptera</taxon>
        <taxon>Glossata</taxon>
        <taxon>Ditrysia</taxon>
        <taxon>Papilionoidea</taxon>
        <taxon>Papilionidae</taxon>
        <taxon>Parnassiinae</taxon>
        <taxon>Parnassini</taxon>
        <taxon>Parnassius</taxon>
        <taxon>Driopa</taxon>
    </lineage>
</organism>
<evidence type="ECO:0000256" key="6">
    <source>
        <dbReference type="ARBA" id="ARBA00022801"/>
    </source>
</evidence>
<gene>
    <name evidence="10" type="ORF">PARMNEM_LOCUS15952</name>
</gene>
<dbReference type="Pfam" id="PF17921">
    <property type="entry name" value="Integrase_H2C2"/>
    <property type="match status" value="2"/>
</dbReference>
<keyword evidence="7" id="KW-0695">RNA-directed DNA polymerase</keyword>
<feature type="domain" description="Integrase catalytic" evidence="9">
    <location>
        <begin position="1238"/>
        <end position="1403"/>
    </location>
</feature>
<evidence type="ECO:0000313" key="11">
    <source>
        <dbReference type="Proteomes" id="UP001314205"/>
    </source>
</evidence>
<evidence type="ECO:0000259" key="9">
    <source>
        <dbReference type="PROSITE" id="PS50994"/>
    </source>
</evidence>
<dbReference type="Gene3D" id="3.30.70.270">
    <property type="match status" value="4"/>
</dbReference>
<dbReference type="GO" id="GO:0003964">
    <property type="term" value="F:RNA-directed DNA polymerase activity"/>
    <property type="evidence" value="ECO:0007669"/>
    <property type="project" value="UniProtKB-KW"/>
</dbReference>
<dbReference type="GO" id="GO:0016787">
    <property type="term" value="F:hydrolase activity"/>
    <property type="evidence" value="ECO:0007669"/>
    <property type="project" value="UniProtKB-KW"/>
</dbReference>
<dbReference type="FunFam" id="3.30.70.270:FF:000020">
    <property type="entry name" value="Transposon Tf2-6 polyprotein-like Protein"/>
    <property type="match status" value="2"/>
</dbReference>
<evidence type="ECO:0000256" key="1">
    <source>
        <dbReference type="ARBA" id="ARBA00012493"/>
    </source>
</evidence>
<dbReference type="Proteomes" id="UP001314205">
    <property type="component" value="Unassembled WGS sequence"/>
</dbReference>
<dbReference type="InterPro" id="IPR036397">
    <property type="entry name" value="RNaseH_sf"/>
</dbReference>
<feature type="domain" description="Reverse transcriptase" evidence="8">
    <location>
        <begin position="687"/>
        <end position="877"/>
    </location>
</feature>
<dbReference type="InterPro" id="IPR041373">
    <property type="entry name" value="RT_RNaseH"/>
</dbReference>
<evidence type="ECO:0000256" key="2">
    <source>
        <dbReference type="ARBA" id="ARBA00022679"/>
    </source>
</evidence>
<dbReference type="InterPro" id="IPR041588">
    <property type="entry name" value="Integrase_H2C2"/>
</dbReference>